<dbReference type="Pfam" id="PF12229">
    <property type="entry name" value="PG_binding_4"/>
    <property type="match status" value="2"/>
</dbReference>
<dbReference type="PANTHER" id="PTHR35788:SF1">
    <property type="entry name" value="EXPORTED PROTEIN"/>
    <property type="match status" value="1"/>
</dbReference>
<reference evidence="3 4" key="1">
    <citation type="submission" date="2023-03" db="EMBL/GenBank/DDBJ databases">
        <title>Complete genome of Arcanobacterium canis strain DSM 25104 isolated in 2010 from a canine otitis externa in Germany.</title>
        <authorList>
            <person name="Borowiak M."/>
            <person name="Kreitlow A."/>
            <person name="Malorny B."/>
            <person name="Laemmler C."/>
            <person name="Prenger-Berninghoff E."/>
            <person name="Ploetz M."/>
            <person name="Abdulmawjood A."/>
        </authorList>
    </citation>
    <scope>NUCLEOTIDE SEQUENCE [LARGE SCALE GENOMIC DNA]</scope>
    <source>
        <strain evidence="3 4">DSM 25104</strain>
    </source>
</reference>
<feature type="compositionally biased region" description="Polar residues" evidence="1">
    <location>
        <begin position="35"/>
        <end position="51"/>
    </location>
</feature>
<sequence length="606" mass="64176">MSENDNLLDAWRRRTYSDGSATPADDGEQFERDTAPQSEYTSSDVHPAQENQDNMTVAKKRKWPFVVGAAAVVAAAYVGTQAYLGGHIASGTVVAGVPVGGLSEQDAKEKIGAQLSDQLHGKREVIAGKKSTKIDPVAMDMAIDYDATMKPLIGFTMNPSRIIAEFSGVKNVPAQLSANDQKLTKVLAGAAKETNANPVDATLSLEGGKAHVTPDKPGHEIKLSEAKTEVLRGWLGTSGPITLPVDELAPKVTAQELNAFVDEKISPLLGSNVSVKVGQKSADLDPAAVATVLKVSKGANPQLSVDEAALEKLVVSKVGDSLGAPQDARIEIVDHSSVRIVPSKDGQTVDAKALAADLLAVDGKRQLTAKVSTKKAEFTTEDAKKLGVSEVVSQISTPLTSDSVRTTNLIVGTKKVSGTLIKPGERFDLGKALGDVDAAHGFVSSGVVSNGFNSTAMGGGLSQLSTNTFNVGYRSGMKDISHQPHSKYFSRYPMGLEATLWEPTIKMIWENNTPYGAVIDTWVSGGQVHTKLWSTKYWDVKVHQGSPYAYKQPTTRVNKAADCEASGAGGPGFSVKVGRTVSRAGKVAENSSYVWTYQPVDAVRCG</sequence>
<dbReference type="PANTHER" id="PTHR35788">
    <property type="entry name" value="EXPORTED PROTEIN-RELATED"/>
    <property type="match status" value="1"/>
</dbReference>
<proteinExistence type="predicted"/>
<protein>
    <submittedName>
        <fullName evidence="3">VanW family protein</fullName>
    </submittedName>
</protein>
<feature type="region of interest" description="Disordered" evidence="1">
    <location>
        <begin position="1"/>
        <end position="51"/>
    </location>
</feature>
<dbReference type="InterPro" id="IPR007391">
    <property type="entry name" value="Vancomycin_resist_VanW"/>
</dbReference>
<dbReference type="EMBL" id="CP121208">
    <property type="protein sequence ID" value="WFM83739.1"/>
    <property type="molecule type" value="Genomic_DNA"/>
</dbReference>
<dbReference type="InterPro" id="IPR052913">
    <property type="entry name" value="Glycopeptide_resist_protein"/>
</dbReference>
<feature type="domain" description="YoaR-like putative peptidoglycan binding" evidence="2">
    <location>
        <begin position="296"/>
        <end position="361"/>
    </location>
</feature>
<accession>A0ABY8FYX7</accession>
<dbReference type="Pfam" id="PF04294">
    <property type="entry name" value="VanW"/>
    <property type="match status" value="1"/>
</dbReference>
<dbReference type="Proteomes" id="UP001215216">
    <property type="component" value="Chromosome"/>
</dbReference>
<feature type="domain" description="YoaR-like putative peptidoglycan binding" evidence="2">
    <location>
        <begin position="134"/>
        <end position="232"/>
    </location>
</feature>
<evidence type="ECO:0000313" key="3">
    <source>
        <dbReference type="EMBL" id="WFM83739.1"/>
    </source>
</evidence>
<dbReference type="InterPro" id="IPR022029">
    <property type="entry name" value="YoaR-like_PG-bd"/>
</dbReference>
<organism evidence="3 4">
    <name type="scientific">Arcanobacterium canis</name>
    <dbReference type="NCBI Taxonomy" id="999183"/>
    <lineage>
        <taxon>Bacteria</taxon>
        <taxon>Bacillati</taxon>
        <taxon>Actinomycetota</taxon>
        <taxon>Actinomycetes</taxon>
        <taxon>Actinomycetales</taxon>
        <taxon>Actinomycetaceae</taxon>
        <taxon>Arcanobacterium</taxon>
    </lineage>
</organism>
<keyword evidence="4" id="KW-1185">Reference proteome</keyword>
<evidence type="ECO:0000313" key="4">
    <source>
        <dbReference type="Proteomes" id="UP001215216"/>
    </source>
</evidence>
<dbReference type="RefSeq" id="WP_278013134.1">
    <property type="nucleotide sequence ID" value="NZ_CP121208.1"/>
</dbReference>
<name>A0ABY8FYX7_9ACTO</name>
<evidence type="ECO:0000256" key="1">
    <source>
        <dbReference type="SAM" id="MobiDB-lite"/>
    </source>
</evidence>
<gene>
    <name evidence="3" type="ORF">P7079_01785</name>
</gene>
<evidence type="ECO:0000259" key="2">
    <source>
        <dbReference type="Pfam" id="PF12229"/>
    </source>
</evidence>